<dbReference type="RefSeq" id="WP_149499764.1">
    <property type="nucleotide sequence ID" value="NZ_JAJMQV010000083.1"/>
</dbReference>
<proteinExistence type="predicted"/>
<evidence type="ECO:0000313" key="6">
    <source>
        <dbReference type="Proteomes" id="UP001239462"/>
    </source>
</evidence>
<dbReference type="PRINTS" id="PR00032">
    <property type="entry name" value="HTHARAC"/>
</dbReference>
<dbReference type="PANTHER" id="PTHR43280">
    <property type="entry name" value="ARAC-FAMILY TRANSCRIPTIONAL REGULATOR"/>
    <property type="match status" value="1"/>
</dbReference>
<dbReference type="EMBL" id="JASZZN010000012">
    <property type="protein sequence ID" value="MDM4017176.1"/>
    <property type="molecule type" value="Genomic_DNA"/>
</dbReference>
<dbReference type="SMART" id="SM00342">
    <property type="entry name" value="HTH_ARAC"/>
    <property type="match status" value="1"/>
</dbReference>
<dbReference type="SUPFAM" id="SSF46689">
    <property type="entry name" value="Homeodomain-like"/>
    <property type="match status" value="1"/>
</dbReference>
<dbReference type="Gene3D" id="3.40.50.2300">
    <property type="match status" value="2"/>
</dbReference>
<organism evidence="5 6">
    <name type="scientific">Roseiconus lacunae</name>
    <dbReference type="NCBI Taxonomy" id="2605694"/>
    <lineage>
        <taxon>Bacteria</taxon>
        <taxon>Pseudomonadati</taxon>
        <taxon>Planctomycetota</taxon>
        <taxon>Planctomycetia</taxon>
        <taxon>Pirellulales</taxon>
        <taxon>Pirellulaceae</taxon>
        <taxon>Roseiconus</taxon>
    </lineage>
</organism>
<evidence type="ECO:0000259" key="4">
    <source>
        <dbReference type="PROSITE" id="PS01124"/>
    </source>
</evidence>
<keyword evidence="6" id="KW-1185">Reference proteome</keyword>
<dbReference type="Pfam" id="PF12833">
    <property type="entry name" value="HTH_18"/>
    <property type="match status" value="1"/>
</dbReference>
<dbReference type="Pfam" id="PF13377">
    <property type="entry name" value="Peripla_BP_3"/>
    <property type="match status" value="1"/>
</dbReference>
<dbReference type="PROSITE" id="PS01124">
    <property type="entry name" value="HTH_ARAC_FAMILY_2"/>
    <property type="match status" value="1"/>
</dbReference>
<feature type="domain" description="HTH araC/xylS-type" evidence="4">
    <location>
        <begin position="300"/>
        <end position="398"/>
    </location>
</feature>
<dbReference type="InterPro" id="IPR028082">
    <property type="entry name" value="Peripla_BP_I"/>
</dbReference>
<dbReference type="InterPro" id="IPR009057">
    <property type="entry name" value="Homeodomain-like_sf"/>
</dbReference>
<dbReference type="SUPFAM" id="SSF53822">
    <property type="entry name" value="Periplasmic binding protein-like I"/>
    <property type="match status" value="1"/>
</dbReference>
<dbReference type="Proteomes" id="UP001239462">
    <property type="component" value="Unassembled WGS sequence"/>
</dbReference>
<evidence type="ECO:0000313" key="5">
    <source>
        <dbReference type="EMBL" id="MDM4017176.1"/>
    </source>
</evidence>
<keyword evidence="3" id="KW-0804">Transcription</keyword>
<reference evidence="5 6" key="1">
    <citation type="submission" date="2023-06" db="EMBL/GenBank/DDBJ databases">
        <title>Roseiconus lacunae JC819 isolated from Gulf of Mannar region, Tamil Nadu.</title>
        <authorList>
            <person name="Pk S."/>
            <person name="Ch S."/>
            <person name="Ch V.R."/>
        </authorList>
    </citation>
    <scope>NUCLEOTIDE SEQUENCE [LARGE SCALE GENOMIC DNA]</scope>
    <source>
        <strain evidence="5 6">JC819</strain>
    </source>
</reference>
<sequence length="406" mass="45190">MSMITSPTLPSPGKSWFKPPYRIAVLIQAANNFSRGIILGASAYSRQHGGWDFLYPATSINGLLFPKGEVPLPEGWHGEGILFRSTSDSLWQTIRDSGIPAVNVSWRGLQYDELISVVADPTRCGELAADYIASKQHEFFGYVGVPHWQGYTSELYDAIRRRLGADLITFEFPSQKDYQSCLRHRLSEWIKHLPKPIGIITWSTDQARILISICHSLGVSVPNEVSLVTCEYDELSAALSPIPISGVYQNPQGVGFEAARMLEGVISGQQATHSNQLVPPIDVIERESSNVVAFYDEFLQQCLKLIDHHLASGINATKLASEMDVSRRTLEMKFSKFTDKTPSAVIDESKIRVAKQLLCDTDLFLEDIAKRTGFSSTSAFTRFFKRNLGCSPSTYRNSHAFGDASW</sequence>
<gene>
    <name evidence="5" type="ORF">QTN89_17150</name>
</gene>
<name>A0ABT7PLZ5_9BACT</name>
<accession>A0ABT7PLZ5</accession>
<keyword evidence="2" id="KW-0238">DNA-binding</keyword>
<keyword evidence="1" id="KW-0805">Transcription regulation</keyword>
<dbReference type="InterPro" id="IPR046335">
    <property type="entry name" value="LacI/GalR-like_sensor"/>
</dbReference>
<evidence type="ECO:0000256" key="1">
    <source>
        <dbReference type="ARBA" id="ARBA00023015"/>
    </source>
</evidence>
<evidence type="ECO:0000256" key="3">
    <source>
        <dbReference type="ARBA" id="ARBA00023163"/>
    </source>
</evidence>
<protein>
    <submittedName>
        <fullName evidence="5">Helix-turn-helix domain-containing protein</fullName>
    </submittedName>
</protein>
<comment type="caution">
    <text evidence="5">The sequence shown here is derived from an EMBL/GenBank/DDBJ whole genome shotgun (WGS) entry which is preliminary data.</text>
</comment>
<evidence type="ECO:0000256" key="2">
    <source>
        <dbReference type="ARBA" id="ARBA00023125"/>
    </source>
</evidence>
<dbReference type="InterPro" id="IPR018060">
    <property type="entry name" value="HTH_AraC"/>
</dbReference>
<dbReference type="PANTHER" id="PTHR43280:SF2">
    <property type="entry name" value="HTH-TYPE TRANSCRIPTIONAL REGULATOR EXSA"/>
    <property type="match status" value="1"/>
</dbReference>
<dbReference type="Gene3D" id="1.10.10.60">
    <property type="entry name" value="Homeodomain-like"/>
    <property type="match status" value="1"/>
</dbReference>
<dbReference type="InterPro" id="IPR020449">
    <property type="entry name" value="Tscrpt_reg_AraC-type_HTH"/>
</dbReference>